<keyword evidence="5" id="KW-0808">Transferase</keyword>
<evidence type="ECO:0000256" key="9">
    <source>
        <dbReference type="ARBA" id="ARBA00023136"/>
    </source>
</evidence>
<evidence type="ECO:0000256" key="2">
    <source>
        <dbReference type="ARBA" id="ARBA00004687"/>
    </source>
</evidence>
<evidence type="ECO:0000256" key="5">
    <source>
        <dbReference type="ARBA" id="ARBA00022679"/>
    </source>
</evidence>
<proteinExistence type="inferred from homology"/>
<dbReference type="RefSeq" id="XP_022461318.1">
    <property type="nucleotide sequence ID" value="XM_022600503.1"/>
</dbReference>
<protein>
    <recommendedName>
        <fullName evidence="11">Mannosyltransferase</fullName>
        <ecNumber evidence="11">2.4.1.-</ecNumber>
    </recommendedName>
</protein>
<name>W6MRF5_9ASCO</name>
<dbReference type="HOGENOM" id="CLU_022957_2_0_1"/>
<comment type="caution">
    <text evidence="11">Lacks conserved residue(s) required for the propagation of feature annotation.</text>
</comment>
<dbReference type="InterPro" id="IPR005599">
    <property type="entry name" value="GPI_mannosylTrfase"/>
</dbReference>
<dbReference type="Proteomes" id="UP000019384">
    <property type="component" value="Unassembled WGS sequence"/>
</dbReference>
<comment type="similarity">
    <text evidence="10">Belongs to the glycosyltransferase 22 family. PIGZ subfamily.</text>
</comment>
<keyword evidence="13" id="KW-1185">Reference proteome</keyword>
<organism evidence="12 13">
    <name type="scientific">Kuraishia capsulata CBS 1993</name>
    <dbReference type="NCBI Taxonomy" id="1382522"/>
    <lineage>
        <taxon>Eukaryota</taxon>
        <taxon>Fungi</taxon>
        <taxon>Dikarya</taxon>
        <taxon>Ascomycota</taxon>
        <taxon>Saccharomycotina</taxon>
        <taxon>Pichiomycetes</taxon>
        <taxon>Pichiales</taxon>
        <taxon>Pichiaceae</taxon>
        <taxon>Kuraishia</taxon>
    </lineage>
</organism>
<dbReference type="EMBL" id="HG793130">
    <property type="protein sequence ID" value="CDK29331.1"/>
    <property type="molecule type" value="Genomic_DNA"/>
</dbReference>
<dbReference type="GeneID" id="34522706"/>
<evidence type="ECO:0000256" key="3">
    <source>
        <dbReference type="ARBA" id="ARBA00022502"/>
    </source>
</evidence>
<evidence type="ECO:0000256" key="11">
    <source>
        <dbReference type="RuleBase" id="RU363075"/>
    </source>
</evidence>
<dbReference type="PANTHER" id="PTHR22760:SF3">
    <property type="entry name" value="GPI MANNOSYLTRANSFERASE 4"/>
    <property type="match status" value="1"/>
</dbReference>
<feature type="transmembrane region" description="Helical" evidence="11">
    <location>
        <begin position="215"/>
        <end position="237"/>
    </location>
</feature>
<reference evidence="12" key="1">
    <citation type="submission" date="2013-12" db="EMBL/GenBank/DDBJ databases">
        <authorList>
            <person name="Genoscope - CEA"/>
        </authorList>
    </citation>
    <scope>NUCLEOTIDE SEQUENCE</scope>
    <source>
        <strain evidence="12">CBS 1993</strain>
    </source>
</reference>
<dbReference type="Pfam" id="PF03901">
    <property type="entry name" value="Glyco_transf_22"/>
    <property type="match status" value="1"/>
</dbReference>
<keyword evidence="4 11" id="KW-0328">Glycosyltransferase</keyword>
<accession>W6MRF5</accession>
<feature type="transmembrane region" description="Helical" evidence="11">
    <location>
        <begin position="345"/>
        <end position="364"/>
    </location>
</feature>
<keyword evidence="9 11" id="KW-0472">Membrane</keyword>
<evidence type="ECO:0000256" key="8">
    <source>
        <dbReference type="ARBA" id="ARBA00022989"/>
    </source>
</evidence>
<dbReference type="GO" id="GO:0005789">
    <property type="term" value="C:endoplasmic reticulum membrane"/>
    <property type="evidence" value="ECO:0007669"/>
    <property type="project" value="UniProtKB-SubCell"/>
</dbReference>
<comment type="subcellular location">
    <subcellularLocation>
        <location evidence="1 11">Endoplasmic reticulum membrane</location>
        <topology evidence="1 11">Multi-pass membrane protein</topology>
    </subcellularLocation>
</comment>
<sequence>MGVFNWRTVYIISIAAKVFVCLQCSYIHPDEHFQSFQPIAKLVYGSSVANPWEFEPESSARSFAPLLIFYYPIIQLVKYFQLPLITAYYFVRLEFTLITWMVTDWTLWRIMPTKPERVKSLLFTSTSFVTLVYQSHAFSNSVETWLVLGAVYIMGRFREECEIAKNSRISNLAQYCLAYGCIVSAGIFNRVTFVGWLVFPGIFVLKFFQKSPISLVYTAAGFLTTSLACVVLDTWMFTGTIDWSNLVVTPLNNLLYNLDSENLSQHGIHSRLTHLLVNVPLMLGPALVFLIGSKYYKTVPFMSAISGILTLSLVPHQEFRFIIPAMPLLACCMDLSSEKKKVTKYALRLFIVYNVVMTAFFGSLHQGGIVTVMEQLTKPDNALTGSSDLQIWWRTYSPPVWLYGHQNLQVLNRIDHNLKDLNILSESDSNGLTIVDAMGSSFDVIVNLLGQRPGILISPIASAENELSDALKDRNLVLKRKWKTWLHLDMDHFDTTYGWKTFTPGLAVYEVVESS</sequence>
<dbReference type="PANTHER" id="PTHR22760">
    <property type="entry name" value="GLYCOSYLTRANSFERASE"/>
    <property type="match status" value="1"/>
</dbReference>
<reference evidence="12" key="2">
    <citation type="submission" date="2014-02" db="EMBL/GenBank/DDBJ databases">
        <title>Complete DNA sequence of /Kuraishia capsulata/ illustrates novel genomic features among budding yeasts (/Saccharomycotina/).</title>
        <authorList>
            <person name="Morales L."/>
            <person name="Noel B."/>
            <person name="Porcel B."/>
            <person name="Marcet-Houben M."/>
            <person name="Hullo M-F."/>
            <person name="Sacerdot C."/>
            <person name="Tekaia F."/>
            <person name="Leh-Louis V."/>
            <person name="Despons L."/>
            <person name="Khanna V."/>
            <person name="Aury J-M."/>
            <person name="Barbe V."/>
            <person name="Couloux A."/>
            <person name="Labadie K."/>
            <person name="Pelletier E."/>
            <person name="Souciet J-L."/>
            <person name="Boekhout T."/>
            <person name="Gabaldon T."/>
            <person name="Wincker P."/>
            <person name="Dujon B."/>
        </authorList>
    </citation>
    <scope>NUCLEOTIDE SEQUENCE</scope>
    <source>
        <strain evidence="12">CBS 1993</strain>
    </source>
</reference>
<feature type="transmembrane region" description="Helical" evidence="11">
    <location>
        <begin position="187"/>
        <end position="208"/>
    </location>
</feature>
<dbReference type="EC" id="2.4.1.-" evidence="11"/>
<evidence type="ECO:0000313" key="13">
    <source>
        <dbReference type="Proteomes" id="UP000019384"/>
    </source>
</evidence>
<keyword evidence="7 11" id="KW-0256">Endoplasmic reticulum</keyword>
<evidence type="ECO:0000256" key="6">
    <source>
        <dbReference type="ARBA" id="ARBA00022692"/>
    </source>
</evidence>
<dbReference type="GO" id="GO:0000026">
    <property type="term" value="F:alpha-1,2-mannosyltransferase activity"/>
    <property type="evidence" value="ECO:0007669"/>
    <property type="project" value="TreeGrafter"/>
</dbReference>
<dbReference type="OrthoDB" id="10066429at2759"/>
<keyword evidence="3" id="KW-0337">GPI-anchor biosynthesis</keyword>
<dbReference type="AlphaFoldDB" id="W6MRF5"/>
<evidence type="ECO:0000256" key="10">
    <source>
        <dbReference type="ARBA" id="ARBA00038466"/>
    </source>
</evidence>
<keyword evidence="8 11" id="KW-1133">Transmembrane helix</keyword>
<evidence type="ECO:0000256" key="7">
    <source>
        <dbReference type="ARBA" id="ARBA00022824"/>
    </source>
</evidence>
<evidence type="ECO:0000313" key="12">
    <source>
        <dbReference type="EMBL" id="CDK29331.1"/>
    </source>
</evidence>
<feature type="transmembrane region" description="Helical" evidence="11">
    <location>
        <begin position="272"/>
        <end position="292"/>
    </location>
</feature>
<comment type="pathway">
    <text evidence="2">Glycolipid biosynthesis; glycosylphosphatidylinositol-anchor biosynthesis.</text>
</comment>
<dbReference type="GO" id="GO:0006506">
    <property type="term" value="P:GPI anchor biosynthetic process"/>
    <property type="evidence" value="ECO:0007669"/>
    <property type="project" value="UniProtKB-KW"/>
</dbReference>
<keyword evidence="6 11" id="KW-0812">Transmembrane</keyword>
<gene>
    <name evidence="12" type="ORF">KUCA_T00005319001</name>
</gene>
<dbReference type="STRING" id="1382522.W6MRF5"/>
<evidence type="ECO:0000256" key="4">
    <source>
        <dbReference type="ARBA" id="ARBA00022676"/>
    </source>
</evidence>
<evidence type="ECO:0000256" key="1">
    <source>
        <dbReference type="ARBA" id="ARBA00004477"/>
    </source>
</evidence>